<organism evidence="4 5">
    <name type="scientific">Phytoactinopolyspora halophila</name>
    <dbReference type="NCBI Taxonomy" id="1981511"/>
    <lineage>
        <taxon>Bacteria</taxon>
        <taxon>Bacillati</taxon>
        <taxon>Actinomycetota</taxon>
        <taxon>Actinomycetes</taxon>
        <taxon>Jiangellales</taxon>
        <taxon>Jiangellaceae</taxon>
        <taxon>Phytoactinopolyspora</taxon>
    </lineage>
</organism>
<evidence type="ECO:0000256" key="1">
    <source>
        <dbReference type="ARBA" id="ARBA00022857"/>
    </source>
</evidence>
<dbReference type="GO" id="GO:0003960">
    <property type="term" value="F:quinone reductase (NADPH) activity"/>
    <property type="evidence" value="ECO:0007669"/>
    <property type="project" value="TreeGrafter"/>
</dbReference>
<dbReference type="InterPro" id="IPR013149">
    <property type="entry name" value="ADH-like_C"/>
</dbReference>
<name>A0A329R1W3_9ACTN</name>
<dbReference type="Pfam" id="PF08240">
    <property type="entry name" value="ADH_N"/>
    <property type="match status" value="1"/>
</dbReference>
<dbReference type="InterPro" id="IPR036291">
    <property type="entry name" value="NAD(P)-bd_dom_sf"/>
</dbReference>
<dbReference type="CDD" id="cd08244">
    <property type="entry name" value="MDR_enoyl_red"/>
    <property type="match status" value="1"/>
</dbReference>
<protein>
    <submittedName>
        <fullName evidence="4">NADPH:quinone reductase</fullName>
    </submittedName>
</protein>
<keyword evidence="1" id="KW-0521">NADP</keyword>
<dbReference type="SMART" id="SM00829">
    <property type="entry name" value="PKS_ER"/>
    <property type="match status" value="1"/>
</dbReference>
<proteinExistence type="predicted"/>
<sequence length="322" mass="32991">MRTVHVSQFGGPEVLVPAEAPDPVAGSGEVVIDVSVADILFLDTQLRSGWGQEFFGQVPPYVPGGGVAGEVASVGAGVDPEWVGRRVVASVDGGGYADSVVAAADRLVPVPDGLSDRDAAALLQIGPAALRLVDDSRVGPGQWVLVSAVGGGLGSLLLQLARAAGARVVGAGRGESKLALARQLGAEAVVDYSEPGWEHQLRQVTGGRGVDVVFDGVGGTIGQAAFGVVAPGGRFYAYGVPSGGFAEIDPEEAERRDVTVRGIELVQFTIDETRRLVEAALAEAHAGRIAPVIGQTFPLDQVAEAHAAIESRTAIGKTLLLV</sequence>
<dbReference type="RefSeq" id="WP_112256106.1">
    <property type="nucleotide sequence ID" value="NZ_QMIG01000001.1"/>
</dbReference>
<dbReference type="Gene3D" id="3.90.180.10">
    <property type="entry name" value="Medium-chain alcohol dehydrogenases, catalytic domain"/>
    <property type="match status" value="1"/>
</dbReference>
<dbReference type="Proteomes" id="UP000250462">
    <property type="component" value="Unassembled WGS sequence"/>
</dbReference>
<dbReference type="PANTHER" id="PTHR48106:SF13">
    <property type="entry name" value="QUINONE OXIDOREDUCTASE-RELATED"/>
    <property type="match status" value="1"/>
</dbReference>
<evidence type="ECO:0000256" key="2">
    <source>
        <dbReference type="ARBA" id="ARBA00023002"/>
    </source>
</evidence>
<comment type="caution">
    <text evidence="4">The sequence shown here is derived from an EMBL/GenBank/DDBJ whole genome shotgun (WGS) entry which is preliminary data.</text>
</comment>
<dbReference type="GO" id="GO:0035925">
    <property type="term" value="F:mRNA 3'-UTR AU-rich region binding"/>
    <property type="evidence" value="ECO:0007669"/>
    <property type="project" value="TreeGrafter"/>
</dbReference>
<reference evidence="4 5" key="1">
    <citation type="submission" date="2018-06" db="EMBL/GenBank/DDBJ databases">
        <title>Phytoactinopolyspora halophila sp. nov., a novel halophilic actinomycete isolated from a saline soil in China.</title>
        <authorList>
            <person name="Tang S.-K."/>
        </authorList>
    </citation>
    <scope>NUCLEOTIDE SEQUENCE [LARGE SCALE GENOMIC DNA]</scope>
    <source>
        <strain evidence="4 5">YIM 96934</strain>
    </source>
</reference>
<dbReference type="AlphaFoldDB" id="A0A329R1W3"/>
<gene>
    <name evidence="4" type="ORF">DPM12_00220</name>
</gene>
<dbReference type="EMBL" id="QMIG01000001">
    <property type="protein sequence ID" value="RAW18560.1"/>
    <property type="molecule type" value="Genomic_DNA"/>
</dbReference>
<keyword evidence="5" id="KW-1185">Reference proteome</keyword>
<accession>A0A329R1W3</accession>
<evidence type="ECO:0000259" key="3">
    <source>
        <dbReference type="SMART" id="SM00829"/>
    </source>
</evidence>
<keyword evidence="2" id="KW-0560">Oxidoreductase</keyword>
<dbReference type="Pfam" id="PF00107">
    <property type="entry name" value="ADH_zinc_N"/>
    <property type="match status" value="1"/>
</dbReference>
<dbReference type="PANTHER" id="PTHR48106">
    <property type="entry name" value="QUINONE OXIDOREDUCTASE PIG3-RELATED"/>
    <property type="match status" value="1"/>
</dbReference>
<dbReference type="InterPro" id="IPR020843">
    <property type="entry name" value="ER"/>
</dbReference>
<dbReference type="Gene3D" id="3.40.50.720">
    <property type="entry name" value="NAD(P)-binding Rossmann-like Domain"/>
    <property type="match status" value="1"/>
</dbReference>
<evidence type="ECO:0000313" key="4">
    <source>
        <dbReference type="EMBL" id="RAW18560.1"/>
    </source>
</evidence>
<dbReference type="GO" id="GO:0005829">
    <property type="term" value="C:cytosol"/>
    <property type="evidence" value="ECO:0007669"/>
    <property type="project" value="TreeGrafter"/>
</dbReference>
<evidence type="ECO:0000313" key="5">
    <source>
        <dbReference type="Proteomes" id="UP000250462"/>
    </source>
</evidence>
<dbReference type="SUPFAM" id="SSF50129">
    <property type="entry name" value="GroES-like"/>
    <property type="match status" value="1"/>
</dbReference>
<feature type="domain" description="Enoyl reductase (ER)" evidence="3">
    <location>
        <begin position="10"/>
        <end position="320"/>
    </location>
</feature>
<dbReference type="GO" id="GO:0070402">
    <property type="term" value="F:NADPH binding"/>
    <property type="evidence" value="ECO:0007669"/>
    <property type="project" value="TreeGrafter"/>
</dbReference>
<dbReference type="InterPro" id="IPR011032">
    <property type="entry name" value="GroES-like_sf"/>
</dbReference>
<dbReference type="SUPFAM" id="SSF51735">
    <property type="entry name" value="NAD(P)-binding Rossmann-fold domains"/>
    <property type="match status" value="1"/>
</dbReference>
<dbReference type="InterPro" id="IPR013154">
    <property type="entry name" value="ADH-like_N"/>
</dbReference>
<dbReference type="OrthoDB" id="9797931at2"/>